<organism evidence="3 4">
    <name type="scientific">Ekhidna lutea</name>
    <dbReference type="NCBI Taxonomy" id="447679"/>
    <lineage>
        <taxon>Bacteria</taxon>
        <taxon>Pseudomonadati</taxon>
        <taxon>Bacteroidota</taxon>
        <taxon>Cytophagia</taxon>
        <taxon>Cytophagales</taxon>
        <taxon>Reichenbachiellaceae</taxon>
        <taxon>Ekhidna</taxon>
    </lineage>
</organism>
<gene>
    <name evidence="3" type="ORF">SAMN05421640_0940</name>
</gene>
<name>A0A239GNX5_EKHLU</name>
<evidence type="ECO:0000256" key="1">
    <source>
        <dbReference type="ARBA" id="ARBA00006817"/>
    </source>
</evidence>
<keyword evidence="4" id="KW-1185">Reference proteome</keyword>
<reference evidence="3 4" key="1">
    <citation type="submission" date="2017-06" db="EMBL/GenBank/DDBJ databases">
        <authorList>
            <person name="Kim H.J."/>
            <person name="Triplett B.A."/>
        </authorList>
    </citation>
    <scope>NUCLEOTIDE SEQUENCE [LARGE SCALE GENOMIC DNA]</scope>
    <source>
        <strain evidence="3 4">DSM 19307</strain>
    </source>
</reference>
<feature type="domain" description="Activator of Hsp90 ATPase homologue 1/2-like C-terminal" evidence="2">
    <location>
        <begin position="22"/>
        <end position="148"/>
    </location>
</feature>
<evidence type="ECO:0000313" key="4">
    <source>
        <dbReference type="Proteomes" id="UP000198393"/>
    </source>
</evidence>
<dbReference type="EMBL" id="FZPD01000002">
    <property type="protein sequence ID" value="SNS70830.1"/>
    <property type="molecule type" value="Genomic_DNA"/>
</dbReference>
<sequence length="172" mass="19710">MSTHGKLIAPNSLQFERLLPGPKERVWEYITDGDKRGQWFAGGSTNLEVGGEIKYVFNNSHLSSQYEPAPDKYKDYGDGFVSHAKVIKSEPHDLFVIEWEGLVTFELQQQGEEVKLTLTHEKLNDSKETRVGTLAGWHTHLDILHDLLNDKKCEGFWSVHMEWEGHYAKVVD</sequence>
<protein>
    <submittedName>
        <fullName evidence="3">Uncharacterized conserved protein YndB, AHSA1/START domain</fullName>
    </submittedName>
</protein>
<dbReference type="InterPro" id="IPR013538">
    <property type="entry name" value="ASHA1/2-like_C"/>
</dbReference>
<dbReference type="Pfam" id="PF08327">
    <property type="entry name" value="AHSA1"/>
    <property type="match status" value="1"/>
</dbReference>
<evidence type="ECO:0000313" key="3">
    <source>
        <dbReference type="EMBL" id="SNS70830.1"/>
    </source>
</evidence>
<accession>A0A239GNX5</accession>
<dbReference type="OrthoDB" id="9803476at2"/>
<evidence type="ECO:0000259" key="2">
    <source>
        <dbReference type="Pfam" id="PF08327"/>
    </source>
</evidence>
<dbReference type="InterPro" id="IPR023393">
    <property type="entry name" value="START-like_dom_sf"/>
</dbReference>
<proteinExistence type="inferred from homology"/>
<dbReference type="AlphaFoldDB" id="A0A239GNX5"/>
<dbReference type="SUPFAM" id="SSF55961">
    <property type="entry name" value="Bet v1-like"/>
    <property type="match status" value="1"/>
</dbReference>
<dbReference type="RefSeq" id="WP_089355712.1">
    <property type="nucleotide sequence ID" value="NZ_FZPD01000002.1"/>
</dbReference>
<comment type="similarity">
    <text evidence="1">Belongs to the AHA1 family.</text>
</comment>
<dbReference type="Proteomes" id="UP000198393">
    <property type="component" value="Unassembled WGS sequence"/>
</dbReference>
<dbReference type="Gene3D" id="3.30.530.20">
    <property type="match status" value="1"/>
</dbReference>
<dbReference type="CDD" id="cd08899">
    <property type="entry name" value="SRPBCC_CalC_Aha1-like_6"/>
    <property type="match status" value="1"/>
</dbReference>